<dbReference type="PROSITE" id="PS50943">
    <property type="entry name" value="HTH_CROC1"/>
    <property type="match status" value="1"/>
</dbReference>
<dbReference type="SMART" id="SM00530">
    <property type="entry name" value="HTH_XRE"/>
    <property type="match status" value="1"/>
</dbReference>
<dbReference type="GeneID" id="83691175"/>
<evidence type="ECO:0000256" key="2">
    <source>
        <dbReference type="ARBA" id="ARBA00023125"/>
    </source>
</evidence>
<evidence type="ECO:0000313" key="5">
    <source>
        <dbReference type="EMBL" id="MDQ0262454.1"/>
    </source>
</evidence>
<keyword evidence="1" id="KW-0805">Transcription regulation</keyword>
<dbReference type="InterPro" id="IPR039418">
    <property type="entry name" value="LexA-like"/>
</dbReference>
<proteinExistence type="predicted"/>
<keyword evidence="2" id="KW-0238">DNA-binding</keyword>
<comment type="caution">
    <text evidence="5">The sequence shown here is derived from an EMBL/GenBank/DDBJ whole genome shotgun (WGS) entry which is preliminary data.</text>
</comment>
<keyword evidence="6" id="KW-1185">Reference proteome</keyword>
<dbReference type="Gene3D" id="1.10.260.40">
    <property type="entry name" value="lambda repressor-like DNA-binding domains"/>
    <property type="match status" value="1"/>
</dbReference>
<accession>A0ABU0A5T1</accession>
<dbReference type="InterPro" id="IPR015927">
    <property type="entry name" value="Peptidase_S24_S26A/B/C"/>
</dbReference>
<keyword evidence="3" id="KW-0804">Transcription</keyword>
<dbReference type="InterPro" id="IPR036286">
    <property type="entry name" value="LexA/Signal_pep-like_sf"/>
</dbReference>
<dbReference type="SUPFAM" id="SSF51306">
    <property type="entry name" value="LexA/Signal peptidase"/>
    <property type="match status" value="1"/>
</dbReference>
<dbReference type="Proteomes" id="UP001237071">
    <property type="component" value="Unassembled WGS sequence"/>
</dbReference>
<dbReference type="Pfam" id="PF01381">
    <property type="entry name" value="HTH_3"/>
    <property type="match status" value="1"/>
</dbReference>
<dbReference type="RefSeq" id="WP_003058897.1">
    <property type="nucleotide sequence ID" value="NZ_CP044102.1"/>
</dbReference>
<dbReference type="EMBL" id="JAUSTL010000003">
    <property type="protein sequence ID" value="MDQ0262454.1"/>
    <property type="molecule type" value="Genomic_DNA"/>
</dbReference>
<dbReference type="Pfam" id="PF00717">
    <property type="entry name" value="Peptidase_S24"/>
    <property type="match status" value="1"/>
</dbReference>
<dbReference type="InterPro" id="IPR001387">
    <property type="entry name" value="Cro/C1-type_HTH"/>
</dbReference>
<evidence type="ECO:0000259" key="4">
    <source>
        <dbReference type="PROSITE" id="PS50943"/>
    </source>
</evidence>
<reference evidence="5 6" key="1">
    <citation type="submission" date="2023-07" db="EMBL/GenBank/DDBJ databases">
        <title>Genomic Encyclopedia of Type Strains, Phase IV (KMG-IV): sequencing the most valuable type-strain genomes for metagenomic binning, comparative biology and taxonomic classification.</title>
        <authorList>
            <person name="Goeker M."/>
        </authorList>
    </citation>
    <scope>NUCLEOTIDE SEQUENCE [LARGE SCALE GENOMIC DNA]</scope>
    <source>
        <strain evidence="5 6">DSM 23147</strain>
    </source>
</reference>
<evidence type="ECO:0000256" key="1">
    <source>
        <dbReference type="ARBA" id="ARBA00023015"/>
    </source>
</evidence>
<evidence type="ECO:0000256" key="3">
    <source>
        <dbReference type="ARBA" id="ARBA00023163"/>
    </source>
</evidence>
<gene>
    <name evidence="5" type="ORF">J2S26_000526</name>
</gene>
<feature type="domain" description="HTH cro/C1-type" evidence="4">
    <location>
        <begin position="7"/>
        <end position="61"/>
    </location>
</feature>
<evidence type="ECO:0000313" key="6">
    <source>
        <dbReference type="Proteomes" id="UP001237071"/>
    </source>
</evidence>
<dbReference type="PANTHER" id="PTHR40661">
    <property type="match status" value="1"/>
</dbReference>
<dbReference type="CDD" id="cd06529">
    <property type="entry name" value="S24_LexA-like"/>
    <property type="match status" value="1"/>
</dbReference>
<dbReference type="Gene3D" id="2.10.109.10">
    <property type="entry name" value="Umud Fragment, subunit A"/>
    <property type="match status" value="1"/>
</dbReference>
<protein>
    <submittedName>
        <fullName evidence="5">Phage repressor protein C with HTH and peptisase S24 domain</fullName>
    </submittedName>
</protein>
<name>A0ABU0A5T1_STRDY</name>
<organism evidence="5 6">
    <name type="scientific">Streptococcus dysgalactiae</name>
    <dbReference type="NCBI Taxonomy" id="1334"/>
    <lineage>
        <taxon>Bacteria</taxon>
        <taxon>Bacillati</taxon>
        <taxon>Bacillota</taxon>
        <taxon>Bacilli</taxon>
        <taxon>Lactobacillales</taxon>
        <taxon>Streptococcaceae</taxon>
        <taxon>Streptococcus</taxon>
    </lineage>
</organism>
<dbReference type="PANTHER" id="PTHR40661:SF1">
    <property type="entry name" value="HTH CRO_C1-TYPE DOMAIN-CONTAINING PROTEIN"/>
    <property type="match status" value="1"/>
</dbReference>
<dbReference type="CDD" id="cd00093">
    <property type="entry name" value="HTH_XRE"/>
    <property type="match status" value="1"/>
</dbReference>
<dbReference type="InterPro" id="IPR010982">
    <property type="entry name" value="Lambda_DNA-bd_dom_sf"/>
</dbReference>
<sequence length="227" mass="26097">MYQPEKLKLKRTEHGFSQLSIAERIGVSKQAYSKWEKGISQPTNENLIKLENLFKVPAGYFNEEEILNLYHQLNSPNQSKAITYVRSLVSSQNKVSHLIQETLYEYKVFEKMSAGIGSSIYDDGEYDTVYFNEELAHDFASWIDGDSMEPTYHNHDVALIRESGFDYDGAIYAVVWNGQTYIKKVYRDEDGLRLVSINKDYADKFAPYDENPRIVGKIVGSFTPMEA</sequence>
<dbReference type="SUPFAM" id="SSF47413">
    <property type="entry name" value="lambda repressor-like DNA-binding domains"/>
    <property type="match status" value="1"/>
</dbReference>